<dbReference type="InterPro" id="IPR014746">
    <property type="entry name" value="Gln_synth/guanido_kin_cat_dom"/>
</dbReference>
<dbReference type="EC" id="6.3.2.2" evidence="5"/>
<dbReference type="SUPFAM" id="SSF55931">
    <property type="entry name" value="Glutamine synthetase/guanido kinase"/>
    <property type="match status" value="1"/>
</dbReference>
<sequence>MRTFGVEEELLITDPADGTPLALAAGILNAVAPGENDAGNGPSLKSEFKQEQIEVNSLPCSTADQLRAEIRSGRALADNAARGAGARVAALATPPVFHATPTAGNQRYAAMGVGFGLISREQLTCGFHVHVSIESPDEGVAVLDRMRHWLPVLLALSANSPFWMGADTGFSSYRTQIWNRWPTAGPADVFGSAAGYQAVLAELLETGVPLDEGMIYFDARLSRGHPTVEIRIADVCLYAEDALTIAVLARGLVETSAREWREGVPPSGVLTPVLRMANWKASRFGVDQQLLHPVEQAPFSAADVVGALLRHIRPALAESGDLELARAGVANILRRGTGERLQRQAYARRRRLSDVVSVAIASTHQDGELSGTRTLLGSKGGAGELPADAAHWPKRKDVNVIPGLPRHGREEDRPHPAPVDRNRS</sequence>
<accession>A0ABX0TGK9</accession>
<dbReference type="InterPro" id="IPR006336">
    <property type="entry name" value="GCS2"/>
</dbReference>
<evidence type="ECO:0000256" key="4">
    <source>
        <dbReference type="ARBA" id="ARBA00048819"/>
    </source>
</evidence>
<dbReference type="Gene3D" id="3.30.590.20">
    <property type="match status" value="1"/>
</dbReference>
<dbReference type="NCBIfam" id="TIGR02050">
    <property type="entry name" value="gshA_cyan_rel"/>
    <property type="match status" value="1"/>
</dbReference>
<keyword evidence="2 5" id="KW-0547">Nucleotide-binding</keyword>
<keyword evidence="3 5" id="KW-0067">ATP-binding</keyword>
<feature type="compositionally biased region" description="Basic and acidic residues" evidence="6">
    <location>
        <begin position="407"/>
        <end position="424"/>
    </location>
</feature>
<dbReference type="PANTHER" id="PTHR36510">
    <property type="entry name" value="GLUTAMATE--CYSTEINE LIGASE 2-RELATED"/>
    <property type="match status" value="1"/>
</dbReference>
<dbReference type="HAMAP" id="MF_01609">
    <property type="entry name" value="Glu_cys_ligase_2"/>
    <property type="match status" value="1"/>
</dbReference>
<dbReference type="InterPro" id="IPR050141">
    <property type="entry name" value="GCL_type2/YbdK_subfam"/>
</dbReference>
<protein>
    <recommendedName>
        <fullName evidence="5">Putative glutamate--cysteine ligase 2</fullName>
        <ecNumber evidence="5">6.3.2.2</ecNumber>
    </recommendedName>
    <alternativeName>
        <fullName evidence="5">Gamma-glutamylcysteine synthetase 2</fullName>
        <shortName evidence="5">GCS 2</shortName>
        <shortName evidence="5">Gamma-GCS 2</shortName>
    </alternativeName>
</protein>
<dbReference type="GO" id="GO:0016874">
    <property type="term" value="F:ligase activity"/>
    <property type="evidence" value="ECO:0007669"/>
    <property type="project" value="UniProtKB-KW"/>
</dbReference>
<dbReference type="Pfam" id="PF04107">
    <property type="entry name" value="GCS2"/>
    <property type="match status" value="1"/>
</dbReference>
<comment type="catalytic activity">
    <reaction evidence="4 5">
        <text>L-cysteine + L-glutamate + ATP = gamma-L-glutamyl-L-cysteine + ADP + phosphate + H(+)</text>
        <dbReference type="Rhea" id="RHEA:13285"/>
        <dbReference type="ChEBI" id="CHEBI:15378"/>
        <dbReference type="ChEBI" id="CHEBI:29985"/>
        <dbReference type="ChEBI" id="CHEBI:30616"/>
        <dbReference type="ChEBI" id="CHEBI:35235"/>
        <dbReference type="ChEBI" id="CHEBI:43474"/>
        <dbReference type="ChEBI" id="CHEBI:58173"/>
        <dbReference type="ChEBI" id="CHEBI:456216"/>
        <dbReference type="EC" id="6.3.2.2"/>
    </reaction>
</comment>
<dbReference type="NCBIfam" id="NF010041">
    <property type="entry name" value="PRK13517.1-1"/>
    <property type="match status" value="1"/>
</dbReference>
<dbReference type="RefSeq" id="WP_167265606.1">
    <property type="nucleotide sequence ID" value="NZ_BAAAVO010000013.1"/>
</dbReference>
<gene>
    <name evidence="7" type="ORF">FHR86_001985</name>
</gene>
<evidence type="ECO:0000313" key="8">
    <source>
        <dbReference type="Proteomes" id="UP000802392"/>
    </source>
</evidence>
<comment type="caution">
    <text evidence="7">The sequence shown here is derived from an EMBL/GenBank/DDBJ whole genome shotgun (WGS) entry which is preliminary data.</text>
</comment>
<comment type="function">
    <text evidence="5">ATP-dependent carboxylate-amine ligase which exhibits weak glutamate--cysteine ligase activity.</text>
</comment>
<keyword evidence="8" id="KW-1185">Reference proteome</keyword>
<reference evidence="7 8" key="1">
    <citation type="submission" date="2020-03" db="EMBL/GenBank/DDBJ databases">
        <title>Genomic Encyclopedia of Type Strains, Phase III (KMG-III): the genomes of soil and plant-associated and newly described type strains.</title>
        <authorList>
            <person name="Whitman W."/>
        </authorList>
    </citation>
    <scope>NUCLEOTIDE SEQUENCE [LARGE SCALE GENOMIC DNA]</scope>
    <source>
        <strain evidence="7 8">CECT 4207</strain>
    </source>
</reference>
<dbReference type="Proteomes" id="UP000802392">
    <property type="component" value="Unassembled WGS sequence"/>
</dbReference>
<evidence type="ECO:0000256" key="2">
    <source>
        <dbReference type="ARBA" id="ARBA00022741"/>
    </source>
</evidence>
<name>A0ABX0TGK9_9MICC</name>
<evidence type="ECO:0000256" key="5">
    <source>
        <dbReference type="HAMAP-Rule" id="MF_01609"/>
    </source>
</evidence>
<keyword evidence="1 5" id="KW-0436">Ligase</keyword>
<evidence type="ECO:0000256" key="3">
    <source>
        <dbReference type="ARBA" id="ARBA00022840"/>
    </source>
</evidence>
<evidence type="ECO:0000256" key="1">
    <source>
        <dbReference type="ARBA" id="ARBA00022598"/>
    </source>
</evidence>
<evidence type="ECO:0000313" key="7">
    <source>
        <dbReference type="EMBL" id="NIJ01664.1"/>
    </source>
</evidence>
<organism evidence="7 8">
    <name type="scientific">Paenarthrobacter ilicis</name>
    <dbReference type="NCBI Taxonomy" id="43665"/>
    <lineage>
        <taxon>Bacteria</taxon>
        <taxon>Bacillati</taxon>
        <taxon>Actinomycetota</taxon>
        <taxon>Actinomycetes</taxon>
        <taxon>Micrococcales</taxon>
        <taxon>Micrococcaceae</taxon>
        <taxon>Paenarthrobacter</taxon>
    </lineage>
</organism>
<dbReference type="PANTHER" id="PTHR36510:SF1">
    <property type="entry name" value="GLUTAMATE--CYSTEINE LIGASE 2-RELATED"/>
    <property type="match status" value="1"/>
</dbReference>
<proteinExistence type="inferred from homology"/>
<dbReference type="EMBL" id="JAAOZD010000003">
    <property type="protein sequence ID" value="NIJ01664.1"/>
    <property type="molecule type" value="Genomic_DNA"/>
</dbReference>
<feature type="region of interest" description="Disordered" evidence="6">
    <location>
        <begin position="380"/>
        <end position="424"/>
    </location>
</feature>
<dbReference type="InterPro" id="IPR011793">
    <property type="entry name" value="YbdK"/>
</dbReference>
<comment type="similarity">
    <text evidence="5">Belongs to the glutamate--cysteine ligase type 2 family. YbdK subfamily.</text>
</comment>
<evidence type="ECO:0000256" key="6">
    <source>
        <dbReference type="SAM" id="MobiDB-lite"/>
    </source>
</evidence>